<feature type="region of interest" description="Disordered" evidence="3">
    <location>
        <begin position="131"/>
        <end position="163"/>
    </location>
</feature>
<dbReference type="GO" id="GO:0008270">
    <property type="term" value="F:zinc ion binding"/>
    <property type="evidence" value="ECO:0007669"/>
    <property type="project" value="InterPro"/>
</dbReference>
<dbReference type="SMART" id="SM00066">
    <property type="entry name" value="GAL4"/>
    <property type="match status" value="1"/>
</dbReference>
<evidence type="ECO:0000313" key="5">
    <source>
        <dbReference type="EMBL" id="EPE31857.1"/>
    </source>
</evidence>
<dbReference type="HOGENOM" id="CLU_019313_1_0_1"/>
<dbReference type="GO" id="GO:0045944">
    <property type="term" value="P:positive regulation of transcription by RNA polymerase II"/>
    <property type="evidence" value="ECO:0007669"/>
    <property type="project" value="TreeGrafter"/>
</dbReference>
<feature type="compositionally biased region" description="Polar residues" evidence="3">
    <location>
        <begin position="82"/>
        <end position="96"/>
    </location>
</feature>
<keyword evidence="2" id="KW-0539">Nucleus</keyword>
<evidence type="ECO:0000313" key="6">
    <source>
        <dbReference type="Proteomes" id="UP000016922"/>
    </source>
</evidence>
<dbReference type="Pfam" id="PF11951">
    <property type="entry name" value="Fungal_trans_2"/>
    <property type="match status" value="1"/>
</dbReference>
<dbReference type="PROSITE" id="PS50048">
    <property type="entry name" value="ZN2_CY6_FUNGAL_2"/>
    <property type="match status" value="1"/>
</dbReference>
<proteinExistence type="predicted"/>
<dbReference type="Pfam" id="PF00172">
    <property type="entry name" value="Zn_clus"/>
    <property type="match status" value="1"/>
</dbReference>
<evidence type="ECO:0000256" key="2">
    <source>
        <dbReference type="ARBA" id="ARBA00023242"/>
    </source>
</evidence>
<keyword evidence="6" id="KW-1185">Reference proteome</keyword>
<feature type="domain" description="Zn(2)-C6 fungal-type" evidence="4">
    <location>
        <begin position="10"/>
        <end position="38"/>
    </location>
</feature>
<dbReference type="OMA" id="FISSGCC"/>
<keyword evidence="5" id="KW-0238">DNA-binding</keyword>
<dbReference type="InterPro" id="IPR036864">
    <property type="entry name" value="Zn2-C6_fun-type_DNA-bd_sf"/>
</dbReference>
<accession>S3D020</accession>
<protein>
    <submittedName>
        <fullName evidence="5">Zn2/Cys6 DNA-binding protein</fullName>
    </submittedName>
</protein>
<dbReference type="OrthoDB" id="5213892at2759"/>
<dbReference type="Gene3D" id="4.10.240.10">
    <property type="entry name" value="Zn(2)-C6 fungal-type DNA-binding domain"/>
    <property type="match status" value="1"/>
</dbReference>
<dbReference type="KEGG" id="glz:GLAREA_11939"/>
<dbReference type="InterPro" id="IPR001138">
    <property type="entry name" value="Zn2Cys6_DnaBD"/>
</dbReference>
<gene>
    <name evidence="5" type="ORF">GLAREA_11939</name>
</gene>
<evidence type="ECO:0000256" key="1">
    <source>
        <dbReference type="ARBA" id="ARBA00004123"/>
    </source>
</evidence>
<dbReference type="PANTHER" id="PTHR37534">
    <property type="entry name" value="TRANSCRIPTIONAL ACTIVATOR PROTEIN UGA3"/>
    <property type="match status" value="1"/>
</dbReference>
<dbReference type="InterPro" id="IPR021858">
    <property type="entry name" value="Fun_TF"/>
</dbReference>
<dbReference type="GO" id="GO:0000976">
    <property type="term" value="F:transcription cis-regulatory region binding"/>
    <property type="evidence" value="ECO:0007669"/>
    <property type="project" value="TreeGrafter"/>
</dbReference>
<dbReference type="Proteomes" id="UP000016922">
    <property type="component" value="Unassembled WGS sequence"/>
</dbReference>
<comment type="subcellular location">
    <subcellularLocation>
        <location evidence="1">Nucleus</location>
    </subcellularLocation>
</comment>
<dbReference type="GO" id="GO:0005634">
    <property type="term" value="C:nucleus"/>
    <property type="evidence" value="ECO:0007669"/>
    <property type="project" value="UniProtKB-SubCell"/>
</dbReference>
<dbReference type="AlphaFoldDB" id="S3D020"/>
<evidence type="ECO:0000259" key="4">
    <source>
        <dbReference type="PROSITE" id="PS50048"/>
    </source>
</evidence>
<reference evidence="5 6" key="1">
    <citation type="journal article" date="2013" name="BMC Genomics">
        <title>Genomics-driven discovery of the pneumocandin biosynthetic gene cluster in the fungus Glarea lozoyensis.</title>
        <authorList>
            <person name="Chen L."/>
            <person name="Yue Q."/>
            <person name="Zhang X."/>
            <person name="Xiang M."/>
            <person name="Wang C."/>
            <person name="Li S."/>
            <person name="Che Y."/>
            <person name="Ortiz-Lopez F.J."/>
            <person name="Bills G.F."/>
            <person name="Liu X."/>
            <person name="An Z."/>
        </authorList>
    </citation>
    <scope>NUCLEOTIDE SEQUENCE [LARGE SCALE GENOMIC DNA]</scope>
    <source>
        <strain evidence="6">ATCC 20868 / MF5171</strain>
    </source>
</reference>
<dbReference type="eggNOG" id="ENOG502RX7Y">
    <property type="taxonomic scope" value="Eukaryota"/>
</dbReference>
<evidence type="ECO:0000256" key="3">
    <source>
        <dbReference type="SAM" id="MobiDB-lite"/>
    </source>
</evidence>
<dbReference type="SUPFAM" id="SSF57701">
    <property type="entry name" value="Zn2/Cys6 DNA-binding domain"/>
    <property type="match status" value="1"/>
</dbReference>
<dbReference type="PANTHER" id="PTHR37534:SF26">
    <property type="entry name" value="TRANSCRIPTION FACTOR, PUTATIVE-RELATED"/>
    <property type="match status" value="1"/>
</dbReference>
<name>S3D020_GLAL2</name>
<dbReference type="PROSITE" id="PS00463">
    <property type="entry name" value="ZN2_CY6_FUNGAL_1"/>
    <property type="match status" value="1"/>
</dbReference>
<dbReference type="GeneID" id="19470980"/>
<dbReference type="GO" id="GO:0000981">
    <property type="term" value="F:DNA-binding transcription factor activity, RNA polymerase II-specific"/>
    <property type="evidence" value="ECO:0007669"/>
    <property type="project" value="InterPro"/>
</dbReference>
<feature type="region of interest" description="Disordered" evidence="3">
    <location>
        <begin position="70"/>
        <end position="100"/>
    </location>
</feature>
<dbReference type="EMBL" id="KE145360">
    <property type="protein sequence ID" value="EPE31857.1"/>
    <property type="molecule type" value="Genomic_DNA"/>
</dbReference>
<feature type="compositionally biased region" description="Polar residues" evidence="3">
    <location>
        <begin position="134"/>
        <end position="155"/>
    </location>
</feature>
<dbReference type="CDD" id="cd00067">
    <property type="entry name" value="GAL4"/>
    <property type="match status" value="1"/>
</dbReference>
<sequence length="589" mass="66959">MAGRERSKGGCWTCKLRKKKCDETRPSCAGCLSLGIDCHGYGPKPAWMDGGSAEKARLEGWRQRVKEVTNHKRRLRYRQHEPQSPQISNLSENDGTPLTPAFEVVSAPSLHHLDERYSPFVSEAHSASRILGQEETSSGENRSSGLQLPTPSTSDLDQEDASRPLPALREEEADLLMHYLDNVFPLQFPFFKHSAIKGSRGWLLSLLMRLEPLYHAACSVSAYHMHFEELAQEYELHYGTIENVKDFPTCCKLQDQLVEHNLTLSRLSKMLDRLGDLESNRPNLQLPEYIDLIACMATLISLEVLKGSSDSWRIHLDAATYLLPLAHEAFQSGHAKDLSNTHKEAYRFFSTAFVWYKFQSCAATGNMLDPPCEDFELSNLHMPMSQFTGCEEWITDELLKIMKLAHWKDTMKEKKQLSVRELTTRALEIDRKLKSEMIRLSARLEATSHHNFFENPDGYIKLLVTRLFGFSTLIYLYTIESGHCPDVPEIHDNVSKTIDAFKALPQPELIRSLSWPLCIAGSMATEDQQAAFLEITTKAKIHRYPFGSSNHALAIIQECWRMRDDENLADGNVDWMVAMRNLGLNVLLA</sequence>
<dbReference type="RefSeq" id="XP_008080912.1">
    <property type="nucleotide sequence ID" value="XM_008082721.1"/>
</dbReference>
<organism evidence="5 6">
    <name type="scientific">Glarea lozoyensis (strain ATCC 20868 / MF5171)</name>
    <dbReference type="NCBI Taxonomy" id="1116229"/>
    <lineage>
        <taxon>Eukaryota</taxon>
        <taxon>Fungi</taxon>
        <taxon>Dikarya</taxon>
        <taxon>Ascomycota</taxon>
        <taxon>Pezizomycotina</taxon>
        <taxon>Leotiomycetes</taxon>
        <taxon>Helotiales</taxon>
        <taxon>Helotiaceae</taxon>
        <taxon>Glarea</taxon>
    </lineage>
</organism>